<evidence type="ECO:0000313" key="1">
    <source>
        <dbReference type="EMBL" id="OCH87749.1"/>
    </source>
</evidence>
<proteinExistence type="predicted"/>
<dbReference type="AlphaFoldDB" id="A0A8E2ATL8"/>
<reference evidence="1 2" key="1">
    <citation type="submission" date="2016-07" db="EMBL/GenBank/DDBJ databases">
        <title>Draft genome of the white-rot fungus Obba rivulosa 3A-2.</title>
        <authorList>
            <consortium name="DOE Joint Genome Institute"/>
            <person name="Miettinen O."/>
            <person name="Riley R."/>
            <person name="Acob R."/>
            <person name="Barry K."/>
            <person name="Cullen D."/>
            <person name="De Vries R."/>
            <person name="Hainaut M."/>
            <person name="Hatakka A."/>
            <person name="Henrissat B."/>
            <person name="Hilden K."/>
            <person name="Kuo R."/>
            <person name="Labutti K."/>
            <person name="Lipzen A."/>
            <person name="Makela M.R."/>
            <person name="Sandor L."/>
            <person name="Spatafora J.W."/>
            <person name="Grigoriev I.V."/>
            <person name="Hibbett D.S."/>
        </authorList>
    </citation>
    <scope>NUCLEOTIDE SEQUENCE [LARGE SCALE GENOMIC DNA]</scope>
    <source>
        <strain evidence="1 2">3A-2</strain>
    </source>
</reference>
<protein>
    <submittedName>
        <fullName evidence="1">Uncharacterized protein</fullName>
    </submittedName>
</protein>
<keyword evidence="2" id="KW-1185">Reference proteome</keyword>
<organism evidence="1 2">
    <name type="scientific">Obba rivulosa</name>
    <dbReference type="NCBI Taxonomy" id="1052685"/>
    <lineage>
        <taxon>Eukaryota</taxon>
        <taxon>Fungi</taxon>
        <taxon>Dikarya</taxon>
        <taxon>Basidiomycota</taxon>
        <taxon>Agaricomycotina</taxon>
        <taxon>Agaricomycetes</taxon>
        <taxon>Polyporales</taxon>
        <taxon>Gelatoporiaceae</taxon>
        <taxon>Obba</taxon>
    </lineage>
</organism>
<dbReference type="EMBL" id="KV722474">
    <property type="protein sequence ID" value="OCH87749.1"/>
    <property type="molecule type" value="Genomic_DNA"/>
</dbReference>
<sequence length="126" mass="13641">MSRWCTVLRPLSKGPYSFTTTTMRMKPKLPLPIIELSLSFVLAVATPPSDEPPGCRTAPPNQCDDALLQISSHVDTLLHDLGVGVHGVINHLGVPHAADIVCDISIAQNNPLQFHDVATSRGQLLR</sequence>
<dbReference type="Proteomes" id="UP000250043">
    <property type="component" value="Unassembled WGS sequence"/>
</dbReference>
<accession>A0A8E2ATL8</accession>
<evidence type="ECO:0000313" key="2">
    <source>
        <dbReference type="Proteomes" id="UP000250043"/>
    </source>
</evidence>
<gene>
    <name evidence="1" type="ORF">OBBRIDRAFT_133983</name>
</gene>
<name>A0A8E2ATL8_9APHY</name>